<accession>A0A6J6ER30</accession>
<evidence type="ECO:0000313" key="1">
    <source>
        <dbReference type="EMBL" id="CAB4577835.1"/>
    </source>
</evidence>
<dbReference type="AlphaFoldDB" id="A0A6J6ER30"/>
<gene>
    <name evidence="1" type="ORF">UFOPK1726_00684</name>
</gene>
<protein>
    <submittedName>
        <fullName evidence="1">Unannotated protein</fullName>
    </submittedName>
</protein>
<organism evidence="1">
    <name type="scientific">freshwater metagenome</name>
    <dbReference type="NCBI Taxonomy" id="449393"/>
    <lineage>
        <taxon>unclassified sequences</taxon>
        <taxon>metagenomes</taxon>
        <taxon>ecological metagenomes</taxon>
    </lineage>
</organism>
<reference evidence="1" key="1">
    <citation type="submission" date="2020-05" db="EMBL/GenBank/DDBJ databases">
        <authorList>
            <person name="Chiriac C."/>
            <person name="Salcher M."/>
            <person name="Ghai R."/>
            <person name="Kavagutti S V."/>
        </authorList>
    </citation>
    <scope>NUCLEOTIDE SEQUENCE</scope>
</reference>
<name>A0A6J6ER30_9ZZZZ</name>
<dbReference type="EMBL" id="CAEZTT010000071">
    <property type="protein sequence ID" value="CAB4577835.1"/>
    <property type="molecule type" value="Genomic_DNA"/>
</dbReference>
<sequence>MNELTDRVQKLEAELAQLKNSGAYLVGTALLAIAKDPRRSLVAVKNLVRLWRLRHESDSRQFSTELGEPMLQRVRRATPFNYGIRVAVVAGDDLIAELAKDCYVLPLMPHDKDVADVLLPFKPQVVVIAANAGEVSSVWRHLGNPLAPDRAAQLARIVHSAQSNQIPVLFWENSLRRNWEHAVTDLSFDRVISSANFDSAQLKSAMIND</sequence>
<proteinExistence type="predicted"/>